<dbReference type="GO" id="GO:0005283">
    <property type="term" value="F:amino acid:sodium symporter activity"/>
    <property type="evidence" value="ECO:0007669"/>
    <property type="project" value="TreeGrafter"/>
</dbReference>
<keyword evidence="15" id="KW-1015">Disulfide bond</keyword>
<keyword evidence="11" id="KW-0325">Glycoprotein</keyword>
<feature type="domain" description="Sm" evidence="19">
    <location>
        <begin position="1143"/>
        <end position="1215"/>
    </location>
</feature>
<dbReference type="STRING" id="37546.A0A1B0G2B5"/>
<feature type="transmembrane region" description="Helical" evidence="18">
    <location>
        <begin position="981"/>
        <end position="1002"/>
    </location>
</feature>
<evidence type="ECO:0000256" key="5">
    <source>
        <dbReference type="ARBA" id="ARBA00022847"/>
    </source>
</evidence>
<dbReference type="InterPro" id="IPR037272">
    <property type="entry name" value="SNS_sf"/>
</dbReference>
<dbReference type="GO" id="GO:0003723">
    <property type="term" value="F:RNA binding"/>
    <property type="evidence" value="ECO:0007669"/>
    <property type="project" value="InterPro"/>
</dbReference>
<accession>A0A1B0G2B5</accession>
<sequence>MCLNQTGCLQPLAIERCNKESGPTDDKERANWSNGLEFLMSCISMSVGLGNVWRFPFTAYENGGGAFLIPYIIVLLVIGKPMYYLEMCLGQFTSKGSVKIWSICPAFLGVGYGQAVGTMCIITYYSSLIALTLYYMGISFQSILPWTFCRDSWGEGCVDSLPKDQIPNTTRKLQSSSELYFVKEVVKEKNQIDDGLGLPDLNLTICLFVSWVIIFLVIRRGVKSSGKAAYFLAIFPYVVLIALLVRSVTLEGAKDGILFFLKPNWSELLNLKVWKEAVVQCFFSLAVGLGPVIMFSSYNRFDHNIYRDALIVTSLDTITSLIAGITIFGILGNLAHNLGISDIKEVVKGGTGLAFISYPDAIAKFQAVPQVFAVLFFFMLFVLGVGSIVALQSAIVTIICDQFKSVQFWIVALITSICGFLLGLVYITPGGQWILNLVDFYGGTYVIFVLAIFQLVGIVWLYGIQNLCDDVEFMTHRKVTIYWRLCWAFLTPVMMLIIFIYSMLNIEALTYRGNVYPKSAEVAGWILFAIGLSQFPLWALWYIRSHYQDSITTREETESEKRNMNRDAKITTSKSSRHPNVEDQQRQSWSSGLEFLMSCISVSVGLGNIWRFPFTAYENGGGKPMYYLEVLLGQFTSRSSLKVWSVCPSFIGVGVGQAYAGITVLTYYSSLLAITLYYLIASFQKILPWSYCRDEWETNCVDSKPKSNATYQTKPQSSSELYFVKTVIHEYDDISEGIGLPDWRLTLALFISWLTTFLVIVKGVKTAGKAAYFLAIFPYVILITLLVRAVTLDGAIDGIIYFLKPNWSELLNLKVWMEAVVQCFFSLAVGLGPLVMFSSYNKFDHNSHRDAMIVTSLDTITSLIAGITIFGILGNLADNLNVEVDEVVRSGTGLAFISYPDAIAKFEAAPQVFSVLFFAMFYVLGIGTLVAQANTLVAILCDQYKWMDASIVSLITTIGGFLCGIVYVTPAGQWILNLVDYYGATFVIFGLALFQICGISWVYGLQNFCDDIEYMTNRPVSFYWRICWSIITPFLLLSIFIYSMAELKTITYAGMEYPKLANIAGWLLLMIGFIQFPLWFLWTVYTHYEGTFWKSVKKACRPDESWGPSDQLIRKDWLLYKHKIREDRKAKVLDRKTLHFWQKLVNVFSKNGYGAIVIKLKWGHEYKGYLVSVDGYMNMQLANTEEHIDGQVTGNLGEVLIRCNNVLYIKGADDEDEEGEMRD</sequence>
<dbReference type="Pfam" id="PF00209">
    <property type="entry name" value="SNF"/>
    <property type="match status" value="2"/>
</dbReference>
<keyword evidence="3 16" id="KW-0813">Transport</keyword>
<evidence type="ECO:0000256" key="2">
    <source>
        <dbReference type="ARBA" id="ARBA00006459"/>
    </source>
</evidence>
<dbReference type="GO" id="GO:0005886">
    <property type="term" value="C:plasma membrane"/>
    <property type="evidence" value="ECO:0007669"/>
    <property type="project" value="TreeGrafter"/>
</dbReference>
<dbReference type="PROSITE" id="PS00754">
    <property type="entry name" value="NA_NEUROTRAN_SYMP_2"/>
    <property type="match status" value="2"/>
</dbReference>
<protein>
    <recommendedName>
        <fullName evidence="16">Transporter</fullName>
    </recommendedName>
</protein>
<dbReference type="PRINTS" id="PR00176">
    <property type="entry name" value="NANEUSMPORT"/>
</dbReference>
<evidence type="ECO:0000256" key="17">
    <source>
        <dbReference type="SAM" id="MobiDB-lite"/>
    </source>
</evidence>
<dbReference type="EMBL" id="CCAG010020761">
    <property type="status" value="NOT_ANNOTATED_CDS"/>
    <property type="molecule type" value="Genomic_DNA"/>
</dbReference>
<dbReference type="NCBIfam" id="NF037979">
    <property type="entry name" value="Na_transp"/>
    <property type="match status" value="1"/>
</dbReference>
<feature type="binding site" evidence="14">
    <location>
        <position position="284"/>
    </location>
    <ligand>
        <name>Na(+)</name>
        <dbReference type="ChEBI" id="CHEBI:29101"/>
        <label>1</label>
    </ligand>
</feature>
<feature type="transmembrane region" description="Helical" evidence="18">
    <location>
        <begin position="658"/>
        <end position="680"/>
    </location>
</feature>
<evidence type="ECO:0000256" key="14">
    <source>
        <dbReference type="PIRSR" id="PIRSR600175-1"/>
    </source>
</evidence>
<evidence type="ECO:0000259" key="19">
    <source>
        <dbReference type="PROSITE" id="PS52002"/>
    </source>
</evidence>
<evidence type="ECO:0000256" key="8">
    <source>
        <dbReference type="ARBA" id="ARBA00023053"/>
    </source>
</evidence>
<evidence type="ECO:0000256" key="6">
    <source>
        <dbReference type="ARBA" id="ARBA00022970"/>
    </source>
</evidence>
<feature type="binding site" evidence="14">
    <location>
        <position position="47"/>
    </location>
    <ligand>
        <name>Na(+)</name>
        <dbReference type="ChEBI" id="CHEBI:29101"/>
        <label>1</label>
    </ligand>
</feature>
<comment type="subcellular location">
    <subcellularLocation>
        <location evidence="1">Membrane</location>
        <topology evidence="1">Multi-pass membrane protein</topology>
    </subcellularLocation>
</comment>
<dbReference type="PROSITE" id="PS50267">
    <property type="entry name" value="NA_NEUROTRAN_SYMP_3"/>
    <property type="match status" value="2"/>
</dbReference>
<feature type="transmembrane region" description="Helical" evidence="18">
    <location>
        <begin position="951"/>
        <end position="969"/>
    </location>
</feature>
<feature type="transmembrane region" description="Helical" evidence="18">
    <location>
        <begin position="851"/>
        <end position="873"/>
    </location>
</feature>
<evidence type="ECO:0000256" key="16">
    <source>
        <dbReference type="RuleBase" id="RU003732"/>
    </source>
</evidence>
<name>A0A1B0G2B5_GLOMM</name>
<feature type="transmembrane region" description="Helical" evidence="18">
    <location>
        <begin position="277"/>
        <end position="298"/>
    </location>
</feature>
<dbReference type="InterPro" id="IPR000175">
    <property type="entry name" value="Na/ntran_symport"/>
</dbReference>
<comment type="similarity">
    <text evidence="2 16">Belongs to the sodium:neurotransmitter symporter (SNF) (TC 2.A.22) family.</text>
</comment>
<feature type="binding site" evidence="14">
    <location>
        <position position="383"/>
    </location>
    <ligand>
        <name>Na(+)</name>
        <dbReference type="ChEBI" id="CHEBI:29101"/>
        <label>1</label>
    </ligand>
</feature>
<dbReference type="SUPFAM" id="SSF161070">
    <property type="entry name" value="SNF-like"/>
    <property type="match status" value="2"/>
</dbReference>
<dbReference type="VEuPathDB" id="VectorBase:GMOY007447"/>
<dbReference type="PROSITE" id="PS00610">
    <property type="entry name" value="NA_NEUROTRAN_SYMP_1"/>
    <property type="match status" value="1"/>
</dbReference>
<dbReference type="SMART" id="SM00651">
    <property type="entry name" value="Sm"/>
    <property type="match status" value="1"/>
</dbReference>
<dbReference type="CDD" id="cd01722">
    <property type="entry name" value="Sm_F"/>
    <property type="match status" value="1"/>
</dbReference>
<dbReference type="InterPro" id="IPR010920">
    <property type="entry name" value="LSM_dom_sf"/>
</dbReference>
<feature type="region of interest" description="Disordered" evidence="17">
    <location>
        <begin position="554"/>
        <end position="584"/>
    </location>
</feature>
<dbReference type="Gene3D" id="2.30.30.100">
    <property type="match status" value="1"/>
</dbReference>
<dbReference type="GO" id="GO:0000398">
    <property type="term" value="P:mRNA splicing, via spliceosome"/>
    <property type="evidence" value="ECO:0007669"/>
    <property type="project" value="InterPro"/>
</dbReference>
<dbReference type="GO" id="GO:0046872">
    <property type="term" value="F:metal ion binding"/>
    <property type="evidence" value="ECO:0007669"/>
    <property type="project" value="UniProtKB-KW"/>
</dbReference>
<feature type="transmembrane region" description="Helical" evidence="18">
    <location>
        <begin position="408"/>
        <end position="428"/>
    </location>
</feature>
<keyword evidence="7 18" id="KW-1133">Transmembrane helix</keyword>
<feature type="transmembrane region" description="Helical" evidence="18">
    <location>
        <begin position="773"/>
        <end position="803"/>
    </location>
</feature>
<evidence type="ECO:0000256" key="3">
    <source>
        <dbReference type="ARBA" id="ARBA00022448"/>
    </source>
</evidence>
<feature type="transmembrane region" description="Helical" evidence="18">
    <location>
        <begin position="482"/>
        <end position="502"/>
    </location>
</feature>
<dbReference type="InterPro" id="IPR001163">
    <property type="entry name" value="Sm_dom_euk/arc"/>
</dbReference>
<evidence type="ECO:0000256" key="15">
    <source>
        <dbReference type="PIRSR" id="PIRSR600175-2"/>
    </source>
</evidence>
<feature type="transmembrane region" description="Helical" evidence="18">
    <location>
        <begin position="815"/>
        <end position="839"/>
    </location>
</feature>
<dbReference type="SUPFAM" id="SSF50182">
    <property type="entry name" value="Sm-like ribonucleoproteins"/>
    <property type="match status" value="1"/>
</dbReference>
<dbReference type="GO" id="GO:0089718">
    <property type="term" value="P:amino acid import across plasma membrane"/>
    <property type="evidence" value="ECO:0007669"/>
    <property type="project" value="TreeGrafter"/>
</dbReference>
<keyword evidence="10 18" id="KW-0472">Membrane</keyword>
<proteinExistence type="inferred from homology"/>
<dbReference type="InterPro" id="IPR047575">
    <property type="entry name" value="Sm"/>
</dbReference>
<feature type="transmembrane region" description="Helical" evidence="18">
    <location>
        <begin position="230"/>
        <end position="249"/>
    </location>
</feature>
<feature type="compositionally biased region" description="Basic and acidic residues" evidence="17">
    <location>
        <begin position="554"/>
        <end position="569"/>
    </location>
</feature>
<evidence type="ECO:0000256" key="18">
    <source>
        <dbReference type="SAM" id="Phobius"/>
    </source>
</evidence>
<keyword evidence="6" id="KW-0029">Amino-acid transport</keyword>
<feature type="transmembrane region" description="Helical" evidence="18">
    <location>
        <begin position="65"/>
        <end position="85"/>
    </location>
</feature>
<evidence type="ECO:0000256" key="12">
    <source>
        <dbReference type="ARBA" id="ARBA00023201"/>
    </source>
</evidence>
<keyword evidence="5 16" id="KW-0769">Symport</keyword>
<dbReference type="PANTHER" id="PTHR11616">
    <property type="entry name" value="SODIUM/CHLORIDE DEPENDENT TRANSPORTER"/>
    <property type="match status" value="1"/>
</dbReference>
<dbReference type="Proteomes" id="UP000092444">
    <property type="component" value="Unassembled WGS sequence"/>
</dbReference>
<dbReference type="PhylomeDB" id="A0A1B0G2B5"/>
<feature type="transmembrane region" description="Helical" evidence="18">
    <location>
        <begin position="522"/>
        <end position="543"/>
    </location>
</feature>
<feature type="binding site" evidence="14">
    <location>
        <position position="51"/>
    </location>
    <ligand>
        <name>Na(+)</name>
        <dbReference type="ChEBI" id="CHEBI:29101"/>
        <label>1</label>
    </ligand>
</feature>
<feature type="transmembrane region" description="Helical" evidence="18">
    <location>
        <begin position="310"/>
        <end position="331"/>
    </location>
</feature>
<dbReference type="AlphaFoldDB" id="A0A1B0G2B5"/>
<feature type="binding site" evidence="14">
    <location>
        <position position="387"/>
    </location>
    <ligand>
        <name>Na(+)</name>
        <dbReference type="ChEBI" id="CHEBI:29101"/>
        <label>1</label>
    </ligand>
</feature>
<feature type="transmembrane region" description="Helical" evidence="18">
    <location>
        <begin position="371"/>
        <end position="396"/>
    </location>
</feature>
<keyword evidence="14" id="KW-0479">Metal-binding</keyword>
<evidence type="ECO:0000256" key="7">
    <source>
        <dbReference type="ARBA" id="ARBA00022989"/>
    </source>
</evidence>
<feature type="transmembrane region" description="Helical" evidence="18">
    <location>
        <begin position="915"/>
        <end position="939"/>
    </location>
</feature>
<evidence type="ECO:0000256" key="9">
    <source>
        <dbReference type="ARBA" id="ARBA00023065"/>
    </source>
</evidence>
<keyword evidence="21" id="KW-1185">Reference proteome</keyword>
<evidence type="ECO:0000256" key="1">
    <source>
        <dbReference type="ARBA" id="ARBA00004141"/>
    </source>
</evidence>
<dbReference type="PANTHER" id="PTHR11616:SF321">
    <property type="entry name" value="SODIUM-DEPENDENT NUTRIENT AMINO ACID TRANSPORTER 1-RELATED"/>
    <property type="match status" value="1"/>
</dbReference>
<keyword evidence="8 14" id="KW-0915">Sodium</keyword>
<organism evidence="20 21">
    <name type="scientific">Glossina morsitans morsitans</name>
    <name type="common">Savannah tsetse fly</name>
    <dbReference type="NCBI Taxonomy" id="37546"/>
    <lineage>
        <taxon>Eukaryota</taxon>
        <taxon>Metazoa</taxon>
        <taxon>Ecdysozoa</taxon>
        <taxon>Arthropoda</taxon>
        <taxon>Hexapoda</taxon>
        <taxon>Insecta</taxon>
        <taxon>Pterygota</taxon>
        <taxon>Neoptera</taxon>
        <taxon>Endopterygota</taxon>
        <taxon>Diptera</taxon>
        <taxon>Brachycera</taxon>
        <taxon>Muscomorpha</taxon>
        <taxon>Hippoboscoidea</taxon>
        <taxon>Glossinidae</taxon>
        <taxon>Glossina</taxon>
    </lineage>
</organism>
<keyword evidence="12" id="KW-0739">Sodium transport</keyword>
<reference evidence="20" key="1">
    <citation type="submission" date="2020-05" db="UniProtKB">
        <authorList>
            <consortium name="EnsemblMetazoa"/>
        </authorList>
    </citation>
    <scope>IDENTIFICATION</scope>
    <source>
        <strain evidence="20">Yale</strain>
    </source>
</reference>
<feature type="transmembrane region" description="Helical" evidence="18">
    <location>
        <begin position="743"/>
        <end position="761"/>
    </location>
</feature>
<evidence type="ECO:0000313" key="20">
    <source>
        <dbReference type="EnsemblMetazoa" id="GMOY007447-PA"/>
    </source>
</evidence>
<dbReference type="CDD" id="cd10324">
    <property type="entry name" value="SLC6sbd"/>
    <property type="match status" value="2"/>
</dbReference>
<feature type="transmembrane region" description="Helical" evidence="18">
    <location>
        <begin position="106"/>
        <end position="136"/>
    </location>
</feature>
<evidence type="ECO:0000313" key="21">
    <source>
        <dbReference type="Proteomes" id="UP000092444"/>
    </source>
</evidence>
<evidence type="ECO:0000256" key="10">
    <source>
        <dbReference type="ARBA" id="ARBA00023136"/>
    </source>
</evidence>
<evidence type="ECO:0000256" key="13">
    <source>
        <dbReference type="ARBA" id="ARBA00037785"/>
    </source>
</evidence>
<dbReference type="Pfam" id="PF01423">
    <property type="entry name" value="LSM"/>
    <property type="match status" value="1"/>
</dbReference>
<dbReference type="InterPro" id="IPR034100">
    <property type="entry name" value="Sm_F"/>
</dbReference>
<dbReference type="PROSITE" id="PS52002">
    <property type="entry name" value="SM"/>
    <property type="match status" value="1"/>
</dbReference>
<comment type="function">
    <text evidence="13">Unusual broad substrate spectrum amino acid:sodium cotransporter that promotes absorption of the D isomers of essential amino acids. Neutral amino acids are the preferred substrates, especially methionine and phenylalanine.</text>
</comment>
<dbReference type="GO" id="GO:0015179">
    <property type="term" value="F:L-amino acid transmembrane transporter activity"/>
    <property type="evidence" value="ECO:0007669"/>
    <property type="project" value="TreeGrafter"/>
</dbReference>
<keyword evidence="4 16" id="KW-0812">Transmembrane</keyword>
<evidence type="ECO:0000256" key="11">
    <source>
        <dbReference type="ARBA" id="ARBA00023180"/>
    </source>
</evidence>
<keyword evidence="9" id="KW-0406">Ion transport</keyword>
<feature type="transmembrane region" description="Helical" evidence="18">
    <location>
        <begin position="1022"/>
        <end position="1043"/>
    </location>
</feature>
<feature type="disulfide bond" evidence="15">
    <location>
        <begin position="149"/>
        <end position="157"/>
    </location>
</feature>
<feature type="transmembrane region" description="Helical" evidence="18">
    <location>
        <begin position="440"/>
        <end position="462"/>
    </location>
</feature>
<feature type="transmembrane region" description="Helical" evidence="18">
    <location>
        <begin position="201"/>
        <end position="218"/>
    </location>
</feature>
<feature type="transmembrane region" description="Helical" evidence="18">
    <location>
        <begin position="1063"/>
        <end position="1085"/>
    </location>
</feature>
<dbReference type="EnsemblMetazoa" id="GMOY007447-RA">
    <property type="protein sequence ID" value="GMOY007447-PA"/>
    <property type="gene ID" value="GMOY007447"/>
</dbReference>
<evidence type="ECO:0000256" key="4">
    <source>
        <dbReference type="ARBA" id="ARBA00022692"/>
    </source>
</evidence>
<dbReference type="GO" id="GO:0005681">
    <property type="term" value="C:spliceosomal complex"/>
    <property type="evidence" value="ECO:0007669"/>
    <property type="project" value="InterPro"/>
</dbReference>